<dbReference type="GeneID" id="70243875"/>
<evidence type="ECO:0000313" key="1">
    <source>
        <dbReference type="EMBL" id="KAH8703561.1"/>
    </source>
</evidence>
<gene>
    <name evidence="1" type="ORF">BGW36DRAFT_354976</name>
</gene>
<dbReference type="EMBL" id="JAJTJA010000002">
    <property type="protein sequence ID" value="KAH8703561.1"/>
    <property type="molecule type" value="Genomic_DNA"/>
</dbReference>
<organism evidence="1 2">
    <name type="scientific">Talaromyces proteolyticus</name>
    <dbReference type="NCBI Taxonomy" id="1131652"/>
    <lineage>
        <taxon>Eukaryota</taxon>
        <taxon>Fungi</taxon>
        <taxon>Dikarya</taxon>
        <taxon>Ascomycota</taxon>
        <taxon>Pezizomycotina</taxon>
        <taxon>Eurotiomycetes</taxon>
        <taxon>Eurotiomycetidae</taxon>
        <taxon>Eurotiales</taxon>
        <taxon>Trichocomaceae</taxon>
        <taxon>Talaromyces</taxon>
        <taxon>Talaromyces sect. Bacilispori</taxon>
    </lineage>
</organism>
<reference evidence="1" key="1">
    <citation type="submission" date="2021-12" db="EMBL/GenBank/DDBJ databases">
        <title>Convergent genome expansion in fungi linked to evolution of root-endophyte symbiosis.</title>
        <authorList>
            <consortium name="DOE Joint Genome Institute"/>
            <person name="Ke Y.-H."/>
            <person name="Bonito G."/>
            <person name="Liao H.-L."/>
            <person name="Looney B."/>
            <person name="Rojas-Flechas A."/>
            <person name="Nash J."/>
            <person name="Hameed K."/>
            <person name="Schadt C."/>
            <person name="Martin F."/>
            <person name="Crous P.W."/>
            <person name="Miettinen O."/>
            <person name="Magnuson J.K."/>
            <person name="Labbe J."/>
            <person name="Jacobson D."/>
            <person name="Doktycz M.J."/>
            <person name="Veneault-Fourrey C."/>
            <person name="Kuo A."/>
            <person name="Mondo S."/>
            <person name="Calhoun S."/>
            <person name="Riley R."/>
            <person name="Ohm R."/>
            <person name="LaButti K."/>
            <person name="Andreopoulos B."/>
            <person name="Pangilinan J."/>
            <person name="Nolan M."/>
            <person name="Tritt A."/>
            <person name="Clum A."/>
            <person name="Lipzen A."/>
            <person name="Daum C."/>
            <person name="Barry K."/>
            <person name="Grigoriev I.V."/>
            <person name="Vilgalys R."/>
        </authorList>
    </citation>
    <scope>NUCLEOTIDE SEQUENCE</scope>
    <source>
        <strain evidence="1">PMI_201</strain>
    </source>
</reference>
<comment type="caution">
    <text evidence="1">The sequence shown here is derived from an EMBL/GenBank/DDBJ whole genome shotgun (WGS) entry which is preliminary data.</text>
</comment>
<keyword evidence="2" id="KW-1185">Reference proteome</keyword>
<accession>A0AAD4L0S8</accession>
<dbReference type="Proteomes" id="UP001201262">
    <property type="component" value="Unassembled WGS sequence"/>
</dbReference>
<evidence type="ECO:0000313" key="2">
    <source>
        <dbReference type="Proteomes" id="UP001201262"/>
    </source>
</evidence>
<proteinExistence type="predicted"/>
<name>A0AAD4L0S8_9EURO</name>
<dbReference type="AlphaFoldDB" id="A0AAD4L0S8"/>
<sequence>MGRMSQRQQVLGSIPINPDDCTGMFIDPLTIEYRANMTEAPKYSLDSKPSWLPAGWDMERAMDMTQSDWKHLTEQQQDVLRAGLEAYCGTEFKDEVFKDMFERPEKQTDDNNPPTLPPNFMKPLERYHATGNWGFVFYRTTYEGGEEQWSLVQQRLNTMIESVFDYYSNIDGVNEARQRWKLHWIDDPQKFDQMSPQDIAENYRSAFETLPENYQHSMCFAVDHASAHSILLADITRMQKRPRLGDVVPFVVAIDQYLGWKEPDAQEEDFEEDLENWSGPFRAHPASIVDGIFTIVALQIMQTYEFAYHAKGTNGVWWDSYGGVWTVTSDGRYAEPLFEDAALLRAEYREKKKPNPSNY</sequence>
<protein>
    <submittedName>
        <fullName evidence="1">Uncharacterized protein</fullName>
    </submittedName>
</protein>
<dbReference type="RefSeq" id="XP_046076579.1">
    <property type="nucleotide sequence ID" value="XM_046213588.1"/>
</dbReference>